<dbReference type="GO" id="GO:0051301">
    <property type="term" value="P:cell division"/>
    <property type="evidence" value="ECO:0007669"/>
    <property type="project" value="UniProtKB-KW"/>
</dbReference>
<organism evidence="2 3">
    <name type="scientific">Anaplasma platys</name>
    <dbReference type="NCBI Taxonomy" id="949"/>
    <lineage>
        <taxon>Bacteria</taxon>
        <taxon>Pseudomonadati</taxon>
        <taxon>Pseudomonadota</taxon>
        <taxon>Alphaproteobacteria</taxon>
        <taxon>Rickettsiales</taxon>
        <taxon>Anaplasmataceae</taxon>
        <taxon>Anaplasma</taxon>
    </lineage>
</organism>
<dbReference type="AlphaFoldDB" id="A0A858PXN5"/>
<dbReference type="SUPFAM" id="SSF102829">
    <property type="entry name" value="Cell division protein ZapA-like"/>
    <property type="match status" value="1"/>
</dbReference>
<keyword evidence="2" id="KW-0131">Cell cycle</keyword>
<sequence length="128" mass="14339">MSPKDKALTQIIDVSLRGSVYKIACHEGEGHRLVELADRLNARIDAAVPSSTRSKTADIHLLLLVGLQLEDRIEELENDLKAVENNLADLNKMYEQAVQEKGYLKELLVHSISKTDELTSMIKNKDLT</sequence>
<dbReference type="Gene3D" id="3.30.160.880">
    <property type="entry name" value="Cell division protein ZapA protomer, N-terminal domain"/>
    <property type="match status" value="1"/>
</dbReference>
<dbReference type="Pfam" id="PF05164">
    <property type="entry name" value="ZapA"/>
    <property type="match status" value="1"/>
</dbReference>
<name>A0A858PXN5_9RICK</name>
<dbReference type="RefSeq" id="WP_236822861.1">
    <property type="nucleotide sequence ID" value="NZ_CP046391.1"/>
</dbReference>
<evidence type="ECO:0000313" key="2">
    <source>
        <dbReference type="EMBL" id="QJC27340.1"/>
    </source>
</evidence>
<proteinExistence type="predicted"/>
<reference evidence="2 3" key="1">
    <citation type="journal article" date="2020" name="Pathogens">
        <title>First Whole Genome Sequence of Anaplasma platys, an Obligate Intracellular Rickettsial Pathogen of Dogs.</title>
        <authorList>
            <person name="Llanes A."/>
            <person name="Rajeev S."/>
        </authorList>
    </citation>
    <scope>NUCLEOTIDE SEQUENCE [LARGE SCALE GENOMIC DNA]</scope>
    <source>
        <strain evidence="2 3">S3</strain>
    </source>
</reference>
<dbReference type="KEGG" id="aplt:ANPL_01145"/>
<dbReference type="InterPro" id="IPR036192">
    <property type="entry name" value="Cell_div_ZapA-like_sf"/>
</dbReference>
<accession>A0A858PXN5</accession>
<dbReference type="Proteomes" id="UP000500930">
    <property type="component" value="Chromosome"/>
</dbReference>
<dbReference type="InterPro" id="IPR042233">
    <property type="entry name" value="Cell_div_ZapA_N"/>
</dbReference>
<keyword evidence="2" id="KW-0132">Cell division</keyword>
<dbReference type="EMBL" id="CP046391">
    <property type="protein sequence ID" value="QJC27340.1"/>
    <property type="molecule type" value="Genomic_DNA"/>
</dbReference>
<evidence type="ECO:0000256" key="1">
    <source>
        <dbReference type="SAM" id="Coils"/>
    </source>
</evidence>
<protein>
    <submittedName>
        <fullName evidence="2">Cell division protein ZapA</fullName>
    </submittedName>
</protein>
<keyword evidence="3" id="KW-1185">Reference proteome</keyword>
<gene>
    <name evidence="2" type="ORF">ANPL_01145</name>
</gene>
<keyword evidence="1" id="KW-0175">Coiled coil</keyword>
<dbReference type="InterPro" id="IPR007838">
    <property type="entry name" value="Cell_div_ZapA-like"/>
</dbReference>
<feature type="coiled-coil region" evidence="1">
    <location>
        <begin position="66"/>
        <end position="100"/>
    </location>
</feature>
<evidence type="ECO:0000313" key="3">
    <source>
        <dbReference type="Proteomes" id="UP000500930"/>
    </source>
</evidence>